<dbReference type="Pfam" id="PF04122">
    <property type="entry name" value="CW_binding_2"/>
    <property type="match status" value="3"/>
</dbReference>
<proteinExistence type="predicted"/>
<dbReference type="Gene3D" id="3.40.50.12090">
    <property type="match status" value="3"/>
</dbReference>
<evidence type="ECO:0000313" key="1">
    <source>
        <dbReference type="EMBL" id="RXI45384.1"/>
    </source>
</evidence>
<dbReference type="PANTHER" id="PTHR30032">
    <property type="entry name" value="N-ACETYLMURAMOYL-L-ALANINE AMIDASE-RELATED"/>
    <property type="match status" value="1"/>
</dbReference>
<dbReference type="AlphaFoldDB" id="A0A4Q0V982"/>
<dbReference type="Proteomes" id="UP000290921">
    <property type="component" value="Unassembled WGS sequence"/>
</dbReference>
<comment type="caution">
    <text evidence="1">The sequence shown here is derived from an EMBL/GenBank/DDBJ whole genome shotgun (WGS) entry which is preliminary data.</text>
</comment>
<reference evidence="1 2" key="1">
    <citation type="submission" date="2018-06" db="EMBL/GenBank/DDBJ databases">
        <title>Genome conservation of Clostridium tetani.</title>
        <authorList>
            <person name="Bruggemann H."/>
            <person name="Popoff M.R."/>
        </authorList>
    </citation>
    <scope>NUCLEOTIDE SEQUENCE [LARGE SCALE GENOMIC DNA]</scope>
    <source>
        <strain evidence="1 2">2017.061</strain>
    </source>
</reference>
<accession>A0A4Q0V982</accession>
<organism evidence="1 2">
    <name type="scientific">Clostridium tetani</name>
    <dbReference type="NCBI Taxonomy" id="1513"/>
    <lineage>
        <taxon>Bacteria</taxon>
        <taxon>Bacillati</taxon>
        <taxon>Bacillota</taxon>
        <taxon>Clostridia</taxon>
        <taxon>Eubacteriales</taxon>
        <taxon>Clostridiaceae</taxon>
        <taxon>Clostridium</taxon>
    </lineage>
</organism>
<gene>
    <name evidence="1" type="ORF">DP130_12290</name>
</gene>
<evidence type="ECO:0000313" key="2">
    <source>
        <dbReference type="Proteomes" id="UP000290921"/>
    </source>
</evidence>
<dbReference type="EMBL" id="QMAP01000013">
    <property type="protein sequence ID" value="RXI45384.1"/>
    <property type="molecule type" value="Genomic_DNA"/>
</dbReference>
<protein>
    <submittedName>
        <fullName evidence="1">Cell wall-binding repeat-containing protein</fullName>
    </submittedName>
</protein>
<sequence length="518" mass="58333">MMKKILTLVLTIVISLSNFTKIYAHDITNIKRIYGKDRYKTSVNISSNFKNGSLQNIIVASGKNFPDALAGSVLSQKLDAPIVLGGSTLEESKDCIEYINNNLNKGGTIYLLGGQSSINNSFENYMKNKGFKNIVRLGGNDRFETNMSIVNFMDVKKNTPVVIVNAFGFADALSISSVASIKGYPIIMTSDSKLSLQAKDMLEKIHPKEVYIIGGHASIKDTIKDEIKYMFSSIDENKIKRLEGKDRYETSLNICKYFNLDTDNAVLANGSNFPDALSGSALASKLNSPIILTNGNDISNQKSFIENKKYKNLYLLGGFASIGLNLEYSLKGPNNITENEKNYINSLINYCSKFYSESNTASLYILETFEDIFSHKIVSDLSSENKSEELLDNIIKGYSNLETYFKKHRENLITLRNNVYNLQSPENLVFLKENYIANIDNYIDNVDKITEVCNSYKKSLTNIRANSKINNFYDLKKELEKISTIEKTFLNINKNLEKSEQSIGKLMEDLSNIRNSME</sequence>
<dbReference type="PANTHER" id="PTHR30032:SF8">
    <property type="entry name" value="GERMINATION-SPECIFIC N-ACETYLMURAMOYL-L-ALANINE AMIDASE"/>
    <property type="match status" value="1"/>
</dbReference>
<dbReference type="InterPro" id="IPR007253">
    <property type="entry name" value="Cell_wall-bd_2"/>
</dbReference>
<name>A0A4Q0V982_CLOTA</name>
<dbReference type="InterPro" id="IPR051922">
    <property type="entry name" value="Bact_Sporulation_Assoc"/>
</dbReference>